<feature type="region of interest" description="Disordered" evidence="1">
    <location>
        <begin position="51"/>
        <end position="87"/>
    </location>
</feature>
<dbReference type="Gene3D" id="1.25.10.10">
    <property type="entry name" value="Leucine-rich Repeat Variant"/>
    <property type="match status" value="3"/>
</dbReference>
<protein>
    <recommendedName>
        <fullName evidence="4">Armadillo repeat-containing domain-containing protein</fullName>
    </recommendedName>
</protein>
<dbReference type="EnsemblMetazoa" id="GPAI017469-RA">
    <property type="protein sequence ID" value="GPAI017469-PA"/>
    <property type="gene ID" value="GPAI017469"/>
</dbReference>
<accession>A0A1A9ZKA4</accession>
<dbReference type="InterPro" id="IPR016024">
    <property type="entry name" value="ARM-type_fold"/>
</dbReference>
<evidence type="ECO:0000313" key="2">
    <source>
        <dbReference type="EnsemblMetazoa" id="GPAI017469-PA"/>
    </source>
</evidence>
<name>A0A1A9ZKA4_GLOPL</name>
<keyword evidence="3" id="KW-1185">Reference proteome</keyword>
<dbReference type="InterPro" id="IPR011989">
    <property type="entry name" value="ARM-like"/>
</dbReference>
<dbReference type="STRING" id="7398.A0A1A9ZKA4"/>
<dbReference type="Proteomes" id="UP000092445">
    <property type="component" value="Unassembled WGS sequence"/>
</dbReference>
<sequence length="749" mass="82103">MANTNNISGDFNTEISDVVSVHRKKAGKEGKIGAIILDSSNKNYTLEEVQKNVPQQPELSNLSLNKPSSKSRSRFPKRSGQQKCGSCPDRLSNIKKSVQALDSDSTEVESSTDEEERWKDVARAAEIPADYYNIQKLVKFIKAGNQTATIVSLCCLRDYDLTTQINQFAIQDIGGLEVMVNILECNDAKCRLGALSVLADISLNIDIRKTIVDLDGIPLIIDILNSSMKDLKTVAAETLANVAKVRLARKYVRVCGGIPKLVDLLDIKLQILKTPREELTAEEIENLNQARAGARALWSLSDSRHNKELMRKSGIVPLMARLLKSCHIDVVIPIMGTIQKCASEPKFQLAITTEGMIADIVNHLNSTNLDLKKEGSSAIYKCAFDKTTRDLVREAGGLEPLVAIIKDKNVRDNKPLLIGATGAIWMCAASPDNVRKFDNLRTVNHLVTLLNDESDDVLTNVVGAIAECVRVQPNREVLRNANGLPALVCLLNSSHPPLLENLAKALKECAQDIPSMRILEELDAVRLIWSLLKNTNSRVQAFAAYAICPCVQNANDSGELVRSLVGAMELVVGLLKSKDVLVLSAVCAAIATIAKDTTNVAILTDLKVIYKLANLVNTTDDLLRANLAAAIASCATFGNNTQELGRLRTVTPIVTYMTSEDPEVHRTTAMALEKLSMDPQNCITMHQVRRALILANNWGNYYESGVVPFLLECVGSTNKELQLAAAGCLRNIRELALRAEEYLLKIDDD</sequence>
<dbReference type="PANTHER" id="PTHR46241">
    <property type="entry name" value="ARMADILLO REPEAT-CONTAINING PROTEIN 4 ARMC4"/>
    <property type="match status" value="1"/>
</dbReference>
<dbReference type="InterPro" id="IPR000225">
    <property type="entry name" value="Armadillo"/>
</dbReference>
<dbReference type="SUPFAM" id="SSF48371">
    <property type="entry name" value="ARM repeat"/>
    <property type="match status" value="2"/>
</dbReference>
<dbReference type="VEuPathDB" id="VectorBase:GPAI017469"/>
<dbReference type="Pfam" id="PF00514">
    <property type="entry name" value="Arm"/>
    <property type="match status" value="2"/>
</dbReference>
<reference evidence="2" key="2">
    <citation type="submission" date="2020-05" db="UniProtKB">
        <authorList>
            <consortium name="EnsemblMetazoa"/>
        </authorList>
    </citation>
    <scope>IDENTIFICATION</scope>
    <source>
        <strain evidence="2">IAEA</strain>
    </source>
</reference>
<proteinExistence type="predicted"/>
<evidence type="ECO:0000313" key="3">
    <source>
        <dbReference type="Proteomes" id="UP000092445"/>
    </source>
</evidence>
<evidence type="ECO:0000256" key="1">
    <source>
        <dbReference type="SAM" id="MobiDB-lite"/>
    </source>
</evidence>
<reference evidence="3" key="1">
    <citation type="submission" date="2014-03" db="EMBL/GenBank/DDBJ databases">
        <authorList>
            <person name="Aksoy S."/>
            <person name="Warren W."/>
            <person name="Wilson R.K."/>
        </authorList>
    </citation>
    <scope>NUCLEOTIDE SEQUENCE [LARGE SCALE GENOMIC DNA]</scope>
    <source>
        <strain evidence="3">IAEA</strain>
    </source>
</reference>
<dbReference type="PANTHER" id="PTHR46241:SF1">
    <property type="entry name" value="OUTER DYNEIN ARM-DOCKING COMPLEX SUBUNIT 2"/>
    <property type="match status" value="1"/>
</dbReference>
<evidence type="ECO:0008006" key="4">
    <source>
        <dbReference type="Google" id="ProtNLM"/>
    </source>
</evidence>
<dbReference type="AlphaFoldDB" id="A0A1A9ZKA4"/>
<dbReference type="SMART" id="SM00185">
    <property type="entry name" value="ARM"/>
    <property type="match status" value="9"/>
</dbReference>
<organism evidence="2 3">
    <name type="scientific">Glossina pallidipes</name>
    <name type="common">Tsetse fly</name>
    <dbReference type="NCBI Taxonomy" id="7398"/>
    <lineage>
        <taxon>Eukaryota</taxon>
        <taxon>Metazoa</taxon>
        <taxon>Ecdysozoa</taxon>
        <taxon>Arthropoda</taxon>
        <taxon>Hexapoda</taxon>
        <taxon>Insecta</taxon>
        <taxon>Pterygota</taxon>
        <taxon>Neoptera</taxon>
        <taxon>Endopterygota</taxon>
        <taxon>Diptera</taxon>
        <taxon>Brachycera</taxon>
        <taxon>Muscomorpha</taxon>
        <taxon>Hippoboscoidea</taxon>
        <taxon>Glossinidae</taxon>
        <taxon>Glossina</taxon>
    </lineage>
</organism>